<dbReference type="SUPFAM" id="SSF48317">
    <property type="entry name" value="Acid phosphatase/Vanadium-dependent haloperoxidase"/>
    <property type="match status" value="1"/>
</dbReference>
<evidence type="ECO:0000256" key="3">
    <source>
        <dbReference type="ARBA" id="ARBA00009017"/>
    </source>
</evidence>
<gene>
    <name evidence="11" type="ORF">SAMN05216516_10350</name>
</gene>
<dbReference type="EMBL" id="FOVC01000003">
    <property type="protein sequence ID" value="SFN16817.1"/>
    <property type="molecule type" value="Genomic_DNA"/>
</dbReference>
<feature type="domain" description="Phosphatidic acid phosphatase type 2/haloperoxidase" evidence="10">
    <location>
        <begin position="124"/>
        <end position="236"/>
    </location>
</feature>
<reference evidence="12" key="1">
    <citation type="submission" date="2016-10" db="EMBL/GenBank/DDBJ databases">
        <authorList>
            <person name="Varghese N."/>
            <person name="Submissions S."/>
        </authorList>
    </citation>
    <scope>NUCLEOTIDE SEQUENCE [LARGE SCALE GENOMIC DNA]</scope>
    <source>
        <strain evidence="12">N6PO6</strain>
    </source>
</reference>
<organism evidence="11 12">
    <name type="scientific">Izhakiella capsodis</name>
    <dbReference type="NCBI Taxonomy" id="1367852"/>
    <lineage>
        <taxon>Bacteria</taxon>
        <taxon>Pseudomonadati</taxon>
        <taxon>Pseudomonadota</taxon>
        <taxon>Gammaproteobacteria</taxon>
        <taxon>Enterobacterales</taxon>
        <taxon>Erwiniaceae</taxon>
        <taxon>Izhakiella</taxon>
    </lineage>
</organism>
<name>A0A1I4WTM4_9GAMM</name>
<evidence type="ECO:0000313" key="12">
    <source>
        <dbReference type="Proteomes" id="UP000242222"/>
    </source>
</evidence>
<keyword evidence="5 9" id="KW-0732">Signal</keyword>
<dbReference type="PIRSF" id="PIRSF000897">
    <property type="entry name" value="Acid_Ptase_ClsA"/>
    <property type="match status" value="1"/>
</dbReference>
<keyword evidence="12" id="KW-1185">Reference proteome</keyword>
<comment type="similarity">
    <text evidence="3 8">Belongs to the class A bacterial acid phosphatase family.</text>
</comment>
<evidence type="ECO:0000256" key="5">
    <source>
        <dbReference type="ARBA" id="ARBA00022729"/>
    </source>
</evidence>
<dbReference type="InterPro" id="IPR018296">
    <property type="entry name" value="Acid_Pase_classA_bac_CS"/>
</dbReference>
<keyword evidence="7 8" id="KW-0378">Hydrolase</keyword>
<dbReference type="PRINTS" id="PR00483">
    <property type="entry name" value="BACPHPHTASE"/>
</dbReference>
<dbReference type="InterPro" id="IPR001011">
    <property type="entry name" value="Acid_Pase_classA_bac"/>
</dbReference>
<feature type="chain" id="PRO_5017403645" description="Acid phosphatase" evidence="9">
    <location>
        <begin position="25"/>
        <end position="261"/>
    </location>
</feature>
<evidence type="ECO:0000256" key="8">
    <source>
        <dbReference type="PIRNR" id="PIRNR000897"/>
    </source>
</evidence>
<dbReference type="CDD" id="cd03397">
    <property type="entry name" value="PAP2_acid_phosphatase"/>
    <property type="match status" value="1"/>
</dbReference>
<protein>
    <recommendedName>
        <fullName evidence="4 8">Acid phosphatase</fullName>
        <ecNumber evidence="4 8">3.1.3.2</ecNumber>
    </recommendedName>
</protein>
<evidence type="ECO:0000256" key="1">
    <source>
        <dbReference type="ARBA" id="ARBA00000032"/>
    </source>
</evidence>
<dbReference type="InterPro" id="IPR000326">
    <property type="entry name" value="PAP2/HPO"/>
</dbReference>
<dbReference type="GO" id="GO:0003993">
    <property type="term" value="F:acid phosphatase activity"/>
    <property type="evidence" value="ECO:0007669"/>
    <property type="project" value="UniProtKB-EC"/>
</dbReference>
<proteinExistence type="inferred from homology"/>
<keyword evidence="6" id="KW-0574">Periplasm</keyword>
<dbReference type="GO" id="GO:0030288">
    <property type="term" value="C:outer membrane-bounded periplasmic space"/>
    <property type="evidence" value="ECO:0007669"/>
    <property type="project" value="InterPro"/>
</dbReference>
<sequence>MKKSALSVALFAACGLFITTSTFAADQSGKDAEVTWHKMTGPTFHDAAQAFSSKAYLPPPPKKGDPLFALDIAEYKAGYALKGTPRWKQATVDSDMSTPNVARIFSKPFGLTISPETTPALYRIMDYLNVDSGDYAPETAKKFYLRERPFVYFKHHTCQPLAEENSIRTNGSYPSGHTAYATNIALILSQLRPDRGDAVLKRAWEYGQSRVICGAHWQSDVNAGRFVGGAEYSRLQSIPAFQKEMKQAQEEVNHLLKEQHE</sequence>
<dbReference type="SMART" id="SM00014">
    <property type="entry name" value="acidPPc"/>
    <property type="match status" value="1"/>
</dbReference>
<dbReference type="STRING" id="1367852.SAMN05216516_10350"/>
<evidence type="ECO:0000256" key="7">
    <source>
        <dbReference type="ARBA" id="ARBA00022801"/>
    </source>
</evidence>
<evidence type="ECO:0000256" key="6">
    <source>
        <dbReference type="ARBA" id="ARBA00022764"/>
    </source>
</evidence>
<dbReference type="AlphaFoldDB" id="A0A1I4WTM4"/>
<evidence type="ECO:0000259" key="10">
    <source>
        <dbReference type="SMART" id="SM00014"/>
    </source>
</evidence>
<evidence type="ECO:0000256" key="9">
    <source>
        <dbReference type="SAM" id="SignalP"/>
    </source>
</evidence>
<accession>A0A1I4WTM4</accession>
<feature type="signal peptide" evidence="9">
    <location>
        <begin position="1"/>
        <end position="24"/>
    </location>
</feature>
<dbReference type="Gene3D" id="1.20.144.10">
    <property type="entry name" value="Phosphatidic acid phosphatase type 2/haloperoxidase"/>
    <property type="match status" value="1"/>
</dbReference>
<comment type="subcellular location">
    <subcellularLocation>
        <location evidence="2">Periplasm</location>
    </subcellularLocation>
</comment>
<dbReference type="RefSeq" id="WP_230479532.1">
    <property type="nucleotide sequence ID" value="NZ_FOVC01000003.1"/>
</dbReference>
<evidence type="ECO:0000256" key="4">
    <source>
        <dbReference type="ARBA" id="ARBA00012646"/>
    </source>
</evidence>
<dbReference type="Pfam" id="PF01569">
    <property type="entry name" value="PAP2"/>
    <property type="match status" value="1"/>
</dbReference>
<dbReference type="InterPro" id="IPR036938">
    <property type="entry name" value="PAP2/HPO_sf"/>
</dbReference>
<evidence type="ECO:0000313" key="11">
    <source>
        <dbReference type="EMBL" id="SFN16817.1"/>
    </source>
</evidence>
<dbReference type="EC" id="3.1.3.2" evidence="4 8"/>
<dbReference type="PROSITE" id="PS01157">
    <property type="entry name" value="ACID_PHOSPH_CL_A"/>
    <property type="match status" value="1"/>
</dbReference>
<evidence type="ECO:0000256" key="2">
    <source>
        <dbReference type="ARBA" id="ARBA00004418"/>
    </source>
</evidence>
<comment type="catalytic activity">
    <reaction evidence="1 8">
        <text>a phosphate monoester + H2O = an alcohol + phosphate</text>
        <dbReference type="Rhea" id="RHEA:15017"/>
        <dbReference type="ChEBI" id="CHEBI:15377"/>
        <dbReference type="ChEBI" id="CHEBI:30879"/>
        <dbReference type="ChEBI" id="CHEBI:43474"/>
        <dbReference type="ChEBI" id="CHEBI:67140"/>
        <dbReference type="EC" id="3.1.3.2"/>
    </reaction>
</comment>
<dbReference type="Proteomes" id="UP000242222">
    <property type="component" value="Unassembled WGS sequence"/>
</dbReference>